<dbReference type="CDD" id="cd00093">
    <property type="entry name" value="HTH_XRE"/>
    <property type="match status" value="1"/>
</dbReference>
<dbReference type="InterPro" id="IPR015943">
    <property type="entry name" value="WD40/YVTN_repeat-like_dom_sf"/>
</dbReference>
<evidence type="ECO:0000313" key="5">
    <source>
        <dbReference type="EMBL" id="SER24027.1"/>
    </source>
</evidence>
<dbReference type="SUPFAM" id="SSF52540">
    <property type="entry name" value="P-loop containing nucleoside triphosphate hydrolases"/>
    <property type="match status" value="1"/>
</dbReference>
<dbReference type="PROSITE" id="PS50082">
    <property type="entry name" value="WD_REPEATS_2"/>
    <property type="match status" value="3"/>
</dbReference>
<evidence type="ECO:0000256" key="3">
    <source>
        <dbReference type="PROSITE-ProRule" id="PRU00221"/>
    </source>
</evidence>
<protein>
    <submittedName>
        <fullName evidence="5">WD40 repeat</fullName>
    </submittedName>
</protein>
<dbReference type="PROSITE" id="PS00678">
    <property type="entry name" value="WD_REPEATS_1"/>
    <property type="match status" value="1"/>
</dbReference>
<dbReference type="InterPro" id="IPR049052">
    <property type="entry name" value="nSTAND1"/>
</dbReference>
<feature type="repeat" description="WD" evidence="3">
    <location>
        <begin position="983"/>
        <end position="1015"/>
    </location>
</feature>
<evidence type="ECO:0000256" key="1">
    <source>
        <dbReference type="ARBA" id="ARBA00022574"/>
    </source>
</evidence>
<dbReference type="InterPro" id="IPR001387">
    <property type="entry name" value="Cro/C1-type_HTH"/>
</dbReference>
<evidence type="ECO:0000256" key="2">
    <source>
        <dbReference type="ARBA" id="ARBA00022737"/>
    </source>
</evidence>
<dbReference type="Pfam" id="PF00400">
    <property type="entry name" value="WD40"/>
    <property type="match status" value="4"/>
</dbReference>
<dbReference type="PANTHER" id="PTHR22847">
    <property type="entry name" value="WD40 REPEAT PROTEIN"/>
    <property type="match status" value="1"/>
</dbReference>
<dbReference type="InterPro" id="IPR019775">
    <property type="entry name" value="WD40_repeat_CS"/>
</dbReference>
<sequence length="1109" mass="118695">MPRGERPLDEGDSPLLRFARDLRQLRADAGTPTYRELARRAHFSVTTLSDAAGGRKVPGLDVTLAYVRACGGDEQTWAQRWHEVDESWALSKVSPSPYVGLSAFTREDADRFFGREKLTHALKSRLETHDFLAVFGASGEGKSSLLKAGLAQHYRNPVCCTPGTDPDAAIAAALDHDPDLLVVDQFEELFTLCDDPVRREAFLGRLLGTGRKTAIAVRSDFYPHCSQHAALAEALTDAQVLIGTLTPDELRRAITQPAAKVGCTVEGALLTTLIAEASGRSGVLPLVSHALVETWHRKRGNILTVGAYEAAGGIDGALAQSAETAYAQLTADQQHLARQLLLRLAADGTKRPVPRSDVISDEVLDVLAGARLVTVGENTVEVTHEALFRAWPRLTAWLDEDREGLRTHRRLTEAARLWEELERDSGALYQSVRLAEVTEWAARTDAALTRGEEAFLTASKNLARRRTRRLRAAAAVLVTLVLVASISAVTATQQRREVERLGLLTQSQQLAALSAALLRSNPDEAARRAAEAYRTAPTTEARSQVLSVAAGRQRDTRPVNGLGVKAGNGIIGVQSPNGAALFDGTTLAPLTVLRPDDRVTELDLAPDGSVVVTGVLGRVTVHSSPTADPVVLCETKPWTSVNFIENGRAVLVGGQIWDVATRRMRTQLAHSEDWYQFDVAGDVIAGFRENSVSVWSLATGQRTARFDVGTHSGSAVLLHGGLLAVGETGGEVRMWNTATGALVRTLPPHKGWAGLAASADRTVLASAGSEDTEVRVWDVVHSTTLRPIQVGTTTSSMAFTPDGRLAVSNGSALRLLPRSAVPVASAHPLRALSIAPDGSILTFDDAGVIERRDASLRRLGRVETGAAGRTLARFSPDHGLLATSGAGEQVAVRRTSDGSLDATRNEDLPPAALAFAGDNRLLSAGGDRTATLWTSGPKTIDTHNNGTPTAATFGRNDHEVVLGSDWGLVVVWNLETGKDFNLGAVHESPVRALVMSPDKRTLATTGDDGLILLWDTATWKKKGELRGHTGTIGALEFSPDSSRLASGGNDKNVVIWDMNTLQAWATLRGHAESVTHVAWMPDGRAVVSAAADALLVWQLDVEKALQALG</sequence>
<feature type="domain" description="HTH cro/C1-type" evidence="4">
    <location>
        <begin position="21"/>
        <end position="77"/>
    </location>
</feature>
<dbReference type="Pfam" id="PF20703">
    <property type="entry name" value="nSTAND1"/>
    <property type="match status" value="1"/>
</dbReference>
<dbReference type="SUPFAM" id="SSF50998">
    <property type="entry name" value="Quinoprotein alcohol dehydrogenase-like"/>
    <property type="match status" value="2"/>
</dbReference>
<dbReference type="PANTHER" id="PTHR22847:SF637">
    <property type="entry name" value="WD REPEAT DOMAIN 5B"/>
    <property type="match status" value="1"/>
</dbReference>
<dbReference type="EMBL" id="FOFT01000004">
    <property type="protein sequence ID" value="SER24027.1"/>
    <property type="molecule type" value="Genomic_DNA"/>
</dbReference>
<dbReference type="InterPro" id="IPR011047">
    <property type="entry name" value="Quinoprotein_ADH-like_sf"/>
</dbReference>
<feature type="repeat" description="WD" evidence="3">
    <location>
        <begin position="1025"/>
        <end position="1066"/>
    </location>
</feature>
<dbReference type="SMART" id="SM00530">
    <property type="entry name" value="HTH_XRE"/>
    <property type="match status" value="1"/>
</dbReference>
<evidence type="ECO:0000313" key="6">
    <source>
        <dbReference type="Proteomes" id="UP000199028"/>
    </source>
</evidence>
<dbReference type="Gene3D" id="2.130.10.10">
    <property type="entry name" value="YVTN repeat-like/Quinoprotein amine dehydrogenase"/>
    <property type="match status" value="4"/>
</dbReference>
<proteinExistence type="predicted"/>
<accession>A0A1H9MKP1</accession>
<dbReference type="Gene3D" id="3.40.50.300">
    <property type="entry name" value="P-loop containing nucleotide triphosphate hydrolases"/>
    <property type="match status" value="1"/>
</dbReference>
<dbReference type="AlphaFoldDB" id="A0A1H9MKP1"/>
<evidence type="ECO:0000259" key="4">
    <source>
        <dbReference type="SMART" id="SM00530"/>
    </source>
</evidence>
<gene>
    <name evidence="5" type="ORF">SAMN05216195_104404</name>
</gene>
<name>A0A1H9MKP1_9PSEU</name>
<dbReference type="InterPro" id="IPR027417">
    <property type="entry name" value="P-loop_NTPase"/>
</dbReference>
<organism evidence="5 6">
    <name type="scientific">Lentzea flaviverrucosa</name>
    <dbReference type="NCBI Taxonomy" id="200379"/>
    <lineage>
        <taxon>Bacteria</taxon>
        <taxon>Bacillati</taxon>
        <taxon>Actinomycetota</taxon>
        <taxon>Actinomycetes</taxon>
        <taxon>Pseudonocardiales</taxon>
        <taxon>Pseudonocardiaceae</taxon>
        <taxon>Lentzea</taxon>
    </lineage>
</organism>
<dbReference type="PROSITE" id="PS50294">
    <property type="entry name" value="WD_REPEATS_REGION"/>
    <property type="match status" value="2"/>
</dbReference>
<keyword evidence="6" id="KW-1185">Reference proteome</keyword>
<dbReference type="InterPro" id="IPR001680">
    <property type="entry name" value="WD40_rpt"/>
</dbReference>
<feature type="repeat" description="WD" evidence="3">
    <location>
        <begin position="1067"/>
        <end position="1092"/>
    </location>
</feature>
<dbReference type="SMART" id="SM00320">
    <property type="entry name" value="WD40"/>
    <property type="match status" value="7"/>
</dbReference>
<keyword evidence="1 3" id="KW-0853">WD repeat</keyword>
<reference evidence="6" key="1">
    <citation type="submission" date="2016-10" db="EMBL/GenBank/DDBJ databases">
        <authorList>
            <person name="Varghese N."/>
            <person name="Submissions S."/>
        </authorList>
    </citation>
    <scope>NUCLEOTIDE SEQUENCE [LARGE SCALE GENOMIC DNA]</scope>
    <source>
        <strain evidence="6">CGMCC 4.578</strain>
    </source>
</reference>
<keyword evidence="2" id="KW-0677">Repeat</keyword>
<dbReference type="Proteomes" id="UP000199028">
    <property type="component" value="Unassembled WGS sequence"/>
</dbReference>